<accession>A0AAJ6YNM2</accession>
<protein>
    <submittedName>
        <fullName evidence="3">Uncharacterized protein LOC105365026</fullName>
    </submittedName>
</protein>
<dbReference type="CTD" id="38810"/>
<keyword evidence="2" id="KW-1185">Reference proteome</keyword>
<sequence>MSILDDRDAFRRNPYFHPEDQIKGDFTPFYVAISICSVIGGFLIIINIAFYYCSQYKSYWRNRHTGNRWIQSLWTVTPHNNPPLDLSELEKGIKTYKSDIHEVVQYQQEEIERGTQQPQQYIELQKRESDI</sequence>
<name>A0AAJ6YNM2_9HYME</name>
<keyword evidence="1" id="KW-1133">Transmembrane helix</keyword>
<evidence type="ECO:0000256" key="1">
    <source>
        <dbReference type="SAM" id="Phobius"/>
    </source>
</evidence>
<reference evidence="3" key="1">
    <citation type="submission" date="2025-08" db="UniProtKB">
        <authorList>
            <consortium name="RefSeq"/>
        </authorList>
    </citation>
    <scope>IDENTIFICATION</scope>
</reference>
<evidence type="ECO:0000313" key="2">
    <source>
        <dbReference type="Proteomes" id="UP000695007"/>
    </source>
</evidence>
<feature type="transmembrane region" description="Helical" evidence="1">
    <location>
        <begin position="29"/>
        <end position="53"/>
    </location>
</feature>
<dbReference type="KEGG" id="csol:105365026"/>
<dbReference type="GeneID" id="105365026"/>
<dbReference type="AlphaFoldDB" id="A0AAJ6YNM2"/>
<gene>
    <name evidence="3" type="primary">LOC105365026</name>
</gene>
<organism evidence="2 3">
    <name type="scientific">Ceratosolen solmsi marchali</name>
    <dbReference type="NCBI Taxonomy" id="326594"/>
    <lineage>
        <taxon>Eukaryota</taxon>
        <taxon>Metazoa</taxon>
        <taxon>Ecdysozoa</taxon>
        <taxon>Arthropoda</taxon>
        <taxon>Hexapoda</taxon>
        <taxon>Insecta</taxon>
        <taxon>Pterygota</taxon>
        <taxon>Neoptera</taxon>
        <taxon>Endopterygota</taxon>
        <taxon>Hymenoptera</taxon>
        <taxon>Apocrita</taxon>
        <taxon>Proctotrupomorpha</taxon>
        <taxon>Chalcidoidea</taxon>
        <taxon>Agaonidae</taxon>
        <taxon>Agaoninae</taxon>
        <taxon>Ceratosolen</taxon>
    </lineage>
</organism>
<dbReference type="RefSeq" id="XP_011501386.1">
    <property type="nucleotide sequence ID" value="XM_011503084.1"/>
</dbReference>
<keyword evidence="1" id="KW-0812">Transmembrane</keyword>
<dbReference type="Proteomes" id="UP000695007">
    <property type="component" value="Unplaced"/>
</dbReference>
<evidence type="ECO:0000313" key="3">
    <source>
        <dbReference type="RefSeq" id="XP_011501386.1"/>
    </source>
</evidence>
<proteinExistence type="predicted"/>
<keyword evidence="1" id="KW-0472">Membrane</keyword>